<dbReference type="EMBL" id="JAZGSY010000033">
    <property type="protein sequence ID" value="KAL1842761.1"/>
    <property type="molecule type" value="Genomic_DNA"/>
</dbReference>
<accession>A0ABR3VP87</accession>
<reference evidence="1 2" key="1">
    <citation type="journal article" date="2024" name="Commun. Biol.">
        <title>Comparative genomic analysis of thermophilic fungi reveals convergent evolutionary adaptations and gene losses.</title>
        <authorList>
            <person name="Steindorff A.S."/>
            <person name="Aguilar-Pontes M.V."/>
            <person name="Robinson A.J."/>
            <person name="Andreopoulos B."/>
            <person name="LaButti K."/>
            <person name="Kuo A."/>
            <person name="Mondo S."/>
            <person name="Riley R."/>
            <person name="Otillar R."/>
            <person name="Haridas S."/>
            <person name="Lipzen A."/>
            <person name="Grimwood J."/>
            <person name="Schmutz J."/>
            <person name="Clum A."/>
            <person name="Reid I.D."/>
            <person name="Moisan M.C."/>
            <person name="Butler G."/>
            <person name="Nguyen T.T.M."/>
            <person name="Dewar K."/>
            <person name="Conant G."/>
            <person name="Drula E."/>
            <person name="Henrissat B."/>
            <person name="Hansel C."/>
            <person name="Singer S."/>
            <person name="Hutchinson M.I."/>
            <person name="de Vries R.P."/>
            <person name="Natvig D.O."/>
            <person name="Powell A.J."/>
            <person name="Tsang A."/>
            <person name="Grigoriev I.V."/>
        </authorList>
    </citation>
    <scope>NUCLEOTIDE SEQUENCE [LARGE SCALE GENOMIC DNA]</scope>
    <source>
        <strain evidence="1 2">CBS 620.91</strain>
    </source>
</reference>
<keyword evidence="2" id="KW-1185">Reference proteome</keyword>
<proteinExistence type="predicted"/>
<protein>
    <submittedName>
        <fullName evidence="1">Uncharacterized protein</fullName>
    </submittedName>
</protein>
<organism evidence="1 2">
    <name type="scientific">Humicola insolens</name>
    <name type="common">Soft-rot fungus</name>
    <dbReference type="NCBI Taxonomy" id="85995"/>
    <lineage>
        <taxon>Eukaryota</taxon>
        <taxon>Fungi</taxon>
        <taxon>Dikarya</taxon>
        <taxon>Ascomycota</taxon>
        <taxon>Pezizomycotina</taxon>
        <taxon>Sordariomycetes</taxon>
        <taxon>Sordariomycetidae</taxon>
        <taxon>Sordariales</taxon>
        <taxon>Chaetomiaceae</taxon>
        <taxon>Mycothermus</taxon>
    </lineage>
</organism>
<evidence type="ECO:0000313" key="1">
    <source>
        <dbReference type="EMBL" id="KAL1842761.1"/>
    </source>
</evidence>
<comment type="caution">
    <text evidence="1">The sequence shown here is derived from an EMBL/GenBank/DDBJ whole genome shotgun (WGS) entry which is preliminary data.</text>
</comment>
<sequence>MLTLYDGTSPSTSNDNHFLRIGQLWAVDGHLRSTIRANCPAFKEISGCVEDSHIDALSPLGLVKEINITSGTSTVTAAALKRLWRANVGPDDELRAKRRDNHWELRMELICGGGFPNISKEGFAEVESDVYENFRGGVILDTVRW</sequence>
<gene>
    <name evidence="1" type="ORF">VTJ49DRAFT_4246</name>
</gene>
<dbReference type="Proteomes" id="UP001583172">
    <property type="component" value="Unassembled WGS sequence"/>
</dbReference>
<evidence type="ECO:0000313" key="2">
    <source>
        <dbReference type="Proteomes" id="UP001583172"/>
    </source>
</evidence>
<name>A0ABR3VP87_HUMIN</name>